<feature type="transmembrane region" description="Helical" evidence="2">
    <location>
        <begin position="60"/>
        <end position="77"/>
    </location>
</feature>
<feature type="compositionally biased region" description="Acidic residues" evidence="1">
    <location>
        <begin position="143"/>
        <end position="170"/>
    </location>
</feature>
<keyword evidence="2" id="KW-1133">Transmembrane helix</keyword>
<dbReference type="PANTHER" id="PTHR34947">
    <property type="entry name" value="TRANSMEMBRANE PROTEIN"/>
    <property type="match status" value="1"/>
</dbReference>
<gene>
    <name evidence="3" type="ORF">RND81_11G089400</name>
</gene>
<reference evidence="3" key="1">
    <citation type="submission" date="2024-03" db="EMBL/GenBank/DDBJ databases">
        <title>WGS assembly of Saponaria officinalis var. Norfolk2.</title>
        <authorList>
            <person name="Jenkins J."/>
            <person name="Shu S."/>
            <person name="Grimwood J."/>
            <person name="Barry K."/>
            <person name="Goodstein D."/>
            <person name="Schmutz J."/>
            <person name="Leebens-Mack J."/>
            <person name="Osbourn A."/>
        </authorList>
    </citation>
    <scope>NUCLEOTIDE SEQUENCE [LARGE SCALE GENOMIC DNA]</scope>
    <source>
        <strain evidence="3">JIC</strain>
    </source>
</reference>
<protein>
    <recommendedName>
        <fullName evidence="5">Transmembrane protein</fullName>
    </recommendedName>
</protein>
<evidence type="ECO:0000256" key="1">
    <source>
        <dbReference type="SAM" id="MobiDB-lite"/>
    </source>
</evidence>
<proteinExistence type="predicted"/>
<evidence type="ECO:0000313" key="3">
    <source>
        <dbReference type="EMBL" id="KAK9676628.1"/>
    </source>
</evidence>
<dbReference type="PANTHER" id="PTHR34947:SF2">
    <property type="entry name" value="TRANSMEMBRANE PROTEIN"/>
    <property type="match status" value="1"/>
</dbReference>
<feature type="transmembrane region" description="Helical" evidence="2">
    <location>
        <begin position="21"/>
        <end position="40"/>
    </location>
</feature>
<dbReference type="EMBL" id="JBDFQZ010000011">
    <property type="protein sequence ID" value="KAK9676628.1"/>
    <property type="molecule type" value="Genomic_DNA"/>
</dbReference>
<name>A0AAW1HJP8_SAPOF</name>
<organism evidence="3 4">
    <name type="scientific">Saponaria officinalis</name>
    <name type="common">Common soapwort</name>
    <name type="synonym">Lychnis saponaria</name>
    <dbReference type="NCBI Taxonomy" id="3572"/>
    <lineage>
        <taxon>Eukaryota</taxon>
        <taxon>Viridiplantae</taxon>
        <taxon>Streptophyta</taxon>
        <taxon>Embryophyta</taxon>
        <taxon>Tracheophyta</taxon>
        <taxon>Spermatophyta</taxon>
        <taxon>Magnoliopsida</taxon>
        <taxon>eudicotyledons</taxon>
        <taxon>Gunneridae</taxon>
        <taxon>Pentapetalae</taxon>
        <taxon>Caryophyllales</taxon>
        <taxon>Caryophyllaceae</taxon>
        <taxon>Caryophylleae</taxon>
        <taxon>Saponaria</taxon>
    </lineage>
</organism>
<comment type="caution">
    <text evidence="3">The sequence shown here is derived from an EMBL/GenBank/DDBJ whole genome shotgun (WGS) entry which is preliminary data.</text>
</comment>
<feature type="region of interest" description="Disordered" evidence="1">
    <location>
        <begin position="143"/>
        <end position="174"/>
    </location>
</feature>
<keyword evidence="2" id="KW-0472">Membrane</keyword>
<accession>A0AAW1HJP8</accession>
<evidence type="ECO:0000313" key="4">
    <source>
        <dbReference type="Proteomes" id="UP001443914"/>
    </source>
</evidence>
<evidence type="ECO:0008006" key="5">
    <source>
        <dbReference type="Google" id="ProtNLM"/>
    </source>
</evidence>
<dbReference type="Proteomes" id="UP001443914">
    <property type="component" value="Unassembled WGS sequence"/>
</dbReference>
<evidence type="ECO:0000256" key="2">
    <source>
        <dbReference type="SAM" id="Phobius"/>
    </source>
</evidence>
<sequence>MEQFHLIQLININKIMKKPNFPCILSVILISFSFTFVSLYTMISSTDLCSSILSNMKFTIGRNHMFILCNGILVILVKSSSSSSSSQEINSDDEIITKTVDNCQKMSTEQKSSFDEITIEKNYSVTTEKLVVVEEIEYTDDYYDVNDDYDNDRNDEDEDEDEDDEGEDAEELNRRCEDFIRRMKQGIIFESRQNHGLVSFS</sequence>
<dbReference type="AlphaFoldDB" id="A0AAW1HJP8"/>
<keyword evidence="4" id="KW-1185">Reference proteome</keyword>
<keyword evidence="2" id="KW-0812">Transmembrane</keyword>